<sequence length="88" mass="10239">MSFTRPVLRREPNPNRNHPLHCPWCAGEDLFPNEIEDFGWLCRDCTRVFSVRYYGQDAPEHRPAPARSTSQAIQNSLARHGHLQEEPK</sequence>
<accession>A0A0B6TYW8</accession>
<proteinExistence type="predicted"/>
<evidence type="ECO:0000313" key="3">
    <source>
        <dbReference type="Proteomes" id="UP000031928"/>
    </source>
</evidence>
<keyword evidence="3" id="KW-1185">Reference proteome</keyword>
<dbReference type="STRING" id="1224162.B840_11420"/>
<evidence type="ECO:0000313" key="2">
    <source>
        <dbReference type="EMBL" id="AJK69856.1"/>
    </source>
</evidence>
<dbReference type="HOGENOM" id="CLU_190534_0_0_11"/>
<organism evidence="2 3">
    <name type="scientific">Corynebacterium marinum DSM 44953</name>
    <dbReference type="NCBI Taxonomy" id="1224162"/>
    <lineage>
        <taxon>Bacteria</taxon>
        <taxon>Bacillati</taxon>
        <taxon>Actinomycetota</taxon>
        <taxon>Actinomycetes</taxon>
        <taxon>Mycobacteriales</taxon>
        <taxon>Corynebacteriaceae</taxon>
        <taxon>Corynebacterium</taxon>
    </lineage>
</organism>
<feature type="region of interest" description="Disordered" evidence="1">
    <location>
        <begin position="58"/>
        <end position="88"/>
    </location>
</feature>
<dbReference type="Proteomes" id="UP000031928">
    <property type="component" value="Chromosome"/>
</dbReference>
<dbReference type="RefSeq" id="WP_042622208.1">
    <property type="nucleotide sequence ID" value="NZ_CP007790.1"/>
</dbReference>
<evidence type="ECO:0000256" key="1">
    <source>
        <dbReference type="SAM" id="MobiDB-lite"/>
    </source>
</evidence>
<dbReference type="EMBL" id="CP007790">
    <property type="protein sequence ID" value="AJK69856.1"/>
    <property type="molecule type" value="Genomic_DNA"/>
</dbReference>
<protein>
    <submittedName>
        <fullName evidence="2">Uncharacterized protein</fullName>
    </submittedName>
</protein>
<feature type="compositionally biased region" description="Polar residues" evidence="1">
    <location>
        <begin position="67"/>
        <end position="77"/>
    </location>
</feature>
<dbReference type="KEGG" id="cmq:B840_11420"/>
<reference evidence="2 3" key="1">
    <citation type="submission" date="2014-05" db="EMBL/GenBank/DDBJ databases">
        <title>Complete genome sequence of Corynebacterium marinum DSM 44953.</title>
        <authorList>
            <person name="Schaffert L."/>
            <person name="Albersmeier A."/>
            <person name="Kalinowski J."/>
            <person name="Ruckert C."/>
        </authorList>
    </citation>
    <scope>NUCLEOTIDE SEQUENCE [LARGE SCALE GENOMIC DNA]</scope>
    <source>
        <strain evidence="2 3">DSM 44953</strain>
    </source>
</reference>
<gene>
    <name evidence="2" type="ORF">B840_11420</name>
</gene>
<dbReference type="OrthoDB" id="4243321at2"/>
<dbReference type="AlphaFoldDB" id="A0A0B6TYW8"/>
<name>A0A0B6TYW8_9CORY</name>